<keyword evidence="6 11" id="KW-1133">Transmembrane helix</keyword>
<comment type="subcellular location">
    <subcellularLocation>
        <location evidence="2">Cell membrane</location>
        <topology evidence="2">Multi-pass membrane protein</topology>
    </subcellularLocation>
</comment>
<keyword evidence="7 11" id="KW-0472">Membrane</keyword>
<dbReference type="InterPro" id="IPR002159">
    <property type="entry name" value="CD36_fam"/>
</dbReference>
<protein>
    <submittedName>
        <fullName evidence="12">Putative plasma membrane glycoprotein cd36</fullName>
    </submittedName>
</protein>
<feature type="transmembrane region" description="Helical" evidence="11">
    <location>
        <begin position="862"/>
        <end position="892"/>
    </location>
</feature>
<dbReference type="Pfam" id="PF01130">
    <property type="entry name" value="CD36"/>
    <property type="match status" value="4"/>
</dbReference>
<evidence type="ECO:0000313" key="12">
    <source>
        <dbReference type="EMBL" id="MBC1175455.1"/>
    </source>
</evidence>
<reference evidence="12" key="1">
    <citation type="journal article" date="2020" name="BMC">
        <title>Leishmania infection induces a limited differential gene expression in the sand fly midgut.</title>
        <authorList>
            <person name="Coutinho-Abreu I.V."/>
            <person name="Serafim T.D."/>
            <person name="Meneses C."/>
            <person name="Kamhawi S."/>
            <person name="Oliveira F."/>
            <person name="Valenzuela J.G."/>
        </authorList>
    </citation>
    <scope>NUCLEOTIDE SEQUENCE</scope>
    <source>
        <strain evidence="12">Jacobina</strain>
        <tissue evidence="12">Midgut</tissue>
    </source>
</reference>
<dbReference type="VEuPathDB" id="VectorBase:LLONM1_009588"/>
<comment type="similarity">
    <text evidence="3">Belongs to the CD36 family.</text>
</comment>
<evidence type="ECO:0000256" key="7">
    <source>
        <dbReference type="ARBA" id="ARBA00023136"/>
    </source>
</evidence>
<dbReference type="PRINTS" id="PR01609">
    <property type="entry name" value="CD36FAMILY"/>
</dbReference>
<evidence type="ECO:0000256" key="9">
    <source>
        <dbReference type="ARBA" id="ARBA00023170"/>
    </source>
</evidence>
<feature type="transmembrane region" description="Helical" evidence="11">
    <location>
        <begin position="1355"/>
        <end position="1378"/>
    </location>
</feature>
<evidence type="ECO:0000256" key="8">
    <source>
        <dbReference type="ARBA" id="ARBA00023157"/>
    </source>
</evidence>
<keyword evidence="5 11" id="KW-0812">Transmembrane</keyword>
<dbReference type="GO" id="GO:0005044">
    <property type="term" value="F:scavenger receptor activity"/>
    <property type="evidence" value="ECO:0007669"/>
    <property type="project" value="TreeGrafter"/>
</dbReference>
<evidence type="ECO:0000256" key="4">
    <source>
        <dbReference type="ARBA" id="ARBA00022475"/>
    </source>
</evidence>
<evidence type="ECO:0000256" key="2">
    <source>
        <dbReference type="ARBA" id="ARBA00004651"/>
    </source>
</evidence>
<evidence type="ECO:0000256" key="11">
    <source>
        <dbReference type="SAM" id="Phobius"/>
    </source>
</evidence>
<keyword evidence="10" id="KW-0325">Glycoprotein</keyword>
<dbReference type="InterPro" id="IPR005428">
    <property type="entry name" value="CD36/SCARB1/SNMP1"/>
</dbReference>
<dbReference type="PANTHER" id="PTHR11923">
    <property type="entry name" value="SCAVENGER RECEPTOR CLASS B TYPE-1 SR-B1"/>
    <property type="match status" value="1"/>
</dbReference>
<evidence type="ECO:0000256" key="5">
    <source>
        <dbReference type="ARBA" id="ARBA00022692"/>
    </source>
</evidence>
<keyword evidence="8" id="KW-1015">Disulfide bond</keyword>
<evidence type="ECO:0000256" key="10">
    <source>
        <dbReference type="ARBA" id="ARBA00023180"/>
    </source>
</evidence>
<keyword evidence="9" id="KW-0675">Receptor</keyword>
<keyword evidence="4" id="KW-1003">Cell membrane</keyword>
<accession>A0A7G3ASA9</accession>
<name>A0A7G3ASA9_LUTLO</name>
<feature type="transmembrane region" description="Helical" evidence="11">
    <location>
        <begin position="942"/>
        <end position="963"/>
    </location>
</feature>
<dbReference type="GO" id="GO:0005737">
    <property type="term" value="C:cytoplasm"/>
    <property type="evidence" value="ECO:0007669"/>
    <property type="project" value="TreeGrafter"/>
</dbReference>
<proteinExistence type="inferred from homology"/>
<evidence type="ECO:0000256" key="1">
    <source>
        <dbReference type="ARBA" id="ARBA00003156"/>
    </source>
</evidence>
<dbReference type="EMBL" id="GITU01006752">
    <property type="protein sequence ID" value="MBC1175455.1"/>
    <property type="molecule type" value="Transcribed_RNA"/>
</dbReference>
<dbReference type="PRINTS" id="PR01610">
    <property type="entry name" value="CD36ANTIGEN"/>
</dbReference>
<sequence>MKIIIFDVINHEEFLKGEDEVLKMREIGPIVYREHLRHENITFHSENDTMSFTAVRSVEFLEEENEPGILNRTIIVPNLSILAMASRLNDAPFFMKIGFNMLLRSSNDSVFQNTTIYKYLWDMDGQLMRLGEKLVPFMVPVDNYGILHTIYKSFTDRQNVKIGTAHGHEHFFEMNLYNDRPTVPGFLPERGDCFATIENSTEGLYYPQRLTNESVLMYWRKTICRPSYLHYTEDVSVGGIPGKKYVLPDSTYDRTNPLEGDCYRGEGEPVFPDGLSDASKCYHGFPIVISKPHFLNRTGDWVKRLEGITPSEEAHGSYVIVEPLTGVPLKECARSQSNIFIHQLSGFSNPDLQQKLRMRPLLPPFEWWKNPPPTKMKIIIFDVINHEEFLKGEDEVLKMREIGPIVYREHLRHENITFHSENDTMSFTAVRSVEFLEDENEPGILNRTIIVPNLSILAMASRLNDAPFFMKIGFNMLLRSSNDSVFQNTTIYKYLWDMDGQLMRLGEKLVPFMVPVDNYGILHTIYKSFTDRQNVKIGTAHGHEHFFEMNLYNDRPTVPGFLPERGDCFATIVNSTEGLYYPQRLTNESVLMYWRKTICRPSYLHYTEDVSVGGIPGKKYVLPDSTYDRTDPLEGDCYRGEGEPVFPDGLSDASKCYHGFPIAISKPHFLNRTGDWVKKLEGMTPSEEAHGSFIIAEPLTGVPLRECARSQSNIFVSKLSGFSNPDLMRFSEMVVPMIWLEYVSDCYRGEGEPVFPDGLSDASKCYHGFPIVISKPHFLNRTGDWVKRLEGIAPSEEAHGSYVIVEPLTGVPLKECARSQSNIFIHQLSGFSNPDLQRFSGMVVPMFWGDICIEELPLLIEYLMIFVVVWVPTLQPIGTFFAYIFGIMMLLYGLRQLHRLNLYTVYDSFAKVNFKHSKVAVEARALISLNAIQFSVRCLSTIIFLSIGLTFIIAGIVATKISIRDLMLDEKLRMRPLLPPYQWWKNPQPIVRLRLFIFDVINHEEFLKGEDEVLKMREIGPIVYREHLRHENITFHSENDTMSFTAVRSVEFLEDENEPGILNQTIIVPNLSILAMASRLNDAPFFMKIGFNMLLRSSNDSVFQNTTIYKYLWDMDGQLMRLGEKLVPFMVPVDNYGILHTIYKSFTDRQNVKIGTAHGHEHFFEMNLYNDRPTVPGFLPERGDCFATIENSTEGLYYPQRLTNESVLMYWRKTICRPSYLHYTEDVSVGGIPGKKYVLPDSTYDRTDPLEGDCYRGEGEPVFPDGLSDASKCYHGFPIAISKPHFLNRTGDWVKKLEGMTPSEEAHGSFIIAEPLTGVPLRECARSQSNIFVSKLSGFSNPDLMRFSEMVVPMIWLEYCMLELTPLINLALSFVVIYMEPLQYVGSMVCLALGSIALLLVALKLLCN</sequence>
<evidence type="ECO:0000256" key="6">
    <source>
        <dbReference type="ARBA" id="ARBA00022989"/>
    </source>
</evidence>
<comment type="function">
    <text evidence="1">Plays an olfactory role that is not restricted to pheromone sensitivity.</text>
</comment>
<feature type="transmembrane region" description="Helical" evidence="11">
    <location>
        <begin position="1384"/>
        <end position="1407"/>
    </location>
</feature>
<dbReference type="VEuPathDB" id="VectorBase:LLONM1_003057"/>
<dbReference type="GO" id="GO:0005886">
    <property type="term" value="C:plasma membrane"/>
    <property type="evidence" value="ECO:0007669"/>
    <property type="project" value="UniProtKB-SubCell"/>
</dbReference>
<dbReference type="PANTHER" id="PTHR11923:SF89">
    <property type="entry name" value="GH15894P"/>
    <property type="match status" value="1"/>
</dbReference>
<evidence type="ECO:0000256" key="3">
    <source>
        <dbReference type="ARBA" id="ARBA00010532"/>
    </source>
</evidence>
<dbReference type="VEuPathDB" id="VectorBase:LLONM1_010275"/>
<organism evidence="12">
    <name type="scientific">Lutzomyia longipalpis</name>
    <name type="common">Sand fly</name>
    <dbReference type="NCBI Taxonomy" id="7200"/>
    <lineage>
        <taxon>Eukaryota</taxon>
        <taxon>Metazoa</taxon>
        <taxon>Ecdysozoa</taxon>
        <taxon>Arthropoda</taxon>
        <taxon>Hexapoda</taxon>
        <taxon>Insecta</taxon>
        <taxon>Pterygota</taxon>
        <taxon>Neoptera</taxon>
        <taxon>Endopterygota</taxon>
        <taxon>Diptera</taxon>
        <taxon>Nematocera</taxon>
        <taxon>Psychodoidea</taxon>
        <taxon>Psychodidae</taxon>
        <taxon>Lutzomyia</taxon>
        <taxon>Lutzomyia</taxon>
    </lineage>
</organism>